<reference evidence="3 4" key="1">
    <citation type="submission" date="2018-08" db="EMBL/GenBank/DDBJ databases">
        <title>A genome reference for cultivated species of the human gut microbiota.</title>
        <authorList>
            <person name="Zou Y."/>
            <person name="Xue W."/>
            <person name="Luo G."/>
        </authorList>
    </citation>
    <scope>NUCLEOTIDE SEQUENCE [LARGE SCALE GENOMIC DNA]</scope>
    <source>
        <strain evidence="2 4">AF25-30LB</strain>
        <strain evidence="1 3">TF05-18</strain>
    </source>
</reference>
<accession>A0A395UJN8</accession>
<comment type="caution">
    <text evidence="2">The sequence shown here is derived from an EMBL/GenBank/DDBJ whole genome shotgun (WGS) entry which is preliminary data.</text>
</comment>
<organism evidence="2 4">
    <name type="scientific">Phocaeicola vulgatus</name>
    <name type="common">Bacteroides vulgatus</name>
    <dbReference type="NCBI Taxonomy" id="821"/>
    <lineage>
        <taxon>Bacteria</taxon>
        <taxon>Pseudomonadati</taxon>
        <taxon>Bacteroidota</taxon>
        <taxon>Bacteroidia</taxon>
        <taxon>Bacteroidales</taxon>
        <taxon>Bacteroidaceae</taxon>
        <taxon>Phocaeicola</taxon>
    </lineage>
</organism>
<dbReference type="EMBL" id="QRUD01000088">
    <property type="protein sequence ID" value="RGR32269.1"/>
    <property type="molecule type" value="Genomic_DNA"/>
</dbReference>
<evidence type="ECO:0000313" key="4">
    <source>
        <dbReference type="Proteomes" id="UP000266497"/>
    </source>
</evidence>
<name>A0A395UJN8_PHOVU</name>
<dbReference type="EMBL" id="QSSN01000013">
    <property type="protein sequence ID" value="RGL85261.1"/>
    <property type="molecule type" value="Genomic_DNA"/>
</dbReference>
<protein>
    <submittedName>
        <fullName evidence="2">Uncharacterized protein</fullName>
    </submittedName>
</protein>
<dbReference type="Proteomes" id="UP000261278">
    <property type="component" value="Unassembled WGS sequence"/>
</dbReference>
<dbReference type="Proteomes" id="UP000266497">
    <property type="component" value="Unassembled WGS sequence"/>
</dbReference>
<evidence type="ECO:0000313" key="2">
    <source>
        <dbReference type="EMBL" id="RGR32269.1"/>
    </source>
</evidence>
<dbReference type="AlphaFoldDB" id="A0A395UJN8"/>
<evidence type="ECO:0000313" key="1">
    <source>
        <dbReference type="EMBL" id="RGL85261.1"/>
    </source>
</evidence>
<sequence length="604" mass="68128">MKTLLINSSNGYLNLSDLPYNCIFNKVVTGCGGTTIVLFNNENYVIAVPTTELITNKTGLSEAGVATITNYDGKEQTVFGLFGVFSYSVKKELKKYAEGKGTKKIMCTYDKIGKLAEYLEPTDYRLLVDEYHILLKAYSYRSKAIDGVLSTFRSYKSFCFMSATPIQADFKPSCLADVEEIEAVWDETDTMIVKLDLTNKPYIKAANYINAYKKDGVIEINGNRSYEAFFFINSVTDIASILQYCDLSNEEVKIVCADNESNRAKLAGYTITNSRSENKPFTFITSKSFEGADYFSDSALCFVVSNSTNTNTLLDISTDIYQIAGRIRTESNPFRNLLVHIFNTTGNRNIELDITYEDMIKRTNDNIEGANEIISAINNSSDKAKEMAKKMLNSQYVMQDKEGNYFVNDMLVKLDLFTFRLEQSIYKDGIALRSAYNKNDMLTTDITVEKITDSMKKAGKKMSFKDAFLRYAELISKMVITTETNTLAKIQPLIVNAYHRLGVDKVRSLRYSKSAVEAALINWESDKNKDTKVAQILGKRIKTGFYSSADIKGWISEAYNTVGIIDKVKATDLTNWFDCEASTKRIDSKVTKGFIVYRPKIVLK</sequence>
<proteinExistence type="predicted"/>
<dbReference type="RefSeq" id="WP_117678197.1">
    <property type="nucleotide sequence ID" value="NZ_JAHYMS010000027.1"/>
</dbReference>
<evidence type="ECO:0000313" key="3">
    <source>
        <dbReference type="Proteomes" id="UP000261278"/>
    </source>
</evidence>
<gene>
    <name evidence="2" type="ORF">DWY53_20685</name>
    <name evidence="1" type="ORF">DXC44_11995</name>
</gene>